<protein>
    <submittedName>
        <fullName evidence="2">Uncharacterized protein</fullName>
    </submittedName>
</protein>
<dbReference type="Pfam" id="PF10858">
    <property type="entry name" value="DUF2659"/>
    <property type="match status" value="1"/>
</dbReference>
<sequence>MSDILNDIDEALKRDKAEKFWKENGPTLIAGAVMLVVFTGIFSGWNAWKAHTARQQTAILMDAMTGTNQPQDLIAAADLLKGGPRALALLNAAGDHIRNDKQAEALALYNTLADDGSVPSDYRDLARVMGARIAFDSRTDATDLKALYAPVAKIANDAKNPWVLHAAIQAAIIAGEGLSDYKGALGHLNIVLQSETAPASMKERARALDHIYALRLSEQK</sequence>
<keyword evidence="3" id="KW-1185">Reference proteome</keyword>
<feature type="transmembrane region" description="Helical" evidence="1">
    <location>
        <begin position="28"/>
        <end position="48"/>
    </location>
</feature>
<name>G2KR42_MICAA</name>
<dbReference type="OrthoDB" id="7173339at2"/>
<dbReference type="EMBL" id="CP002382">
    <property type="protein sequence ID" value="AEP08694.1"/>
    <property type="molecule type" value="Genomic_DNA"/>
</dbReference>
<gene>
    <name evidence="2" type="ordered locus">MICA_349</name>
</gene>
<proteinExistence type="predicted"/>
<evidence type="ECO:0000256" key="1">
    <source>
        <dbReference type="SAM" id="Phobius"/>
    </source>
</evidence>
<keyword evidence="1" id="KW-0812">Transmembrane</keyword>
<keyword evidence="1" id="KW-1133">Transmembrane helix</keyword>
<evidence type="ECO:0000313" key="3">
    <source>
        <dbReference type="Proteomes" id="UP000009286"/>
    </source>
</evidence>
<dbReference type="Proteomes" id="UP000009286">
    <property type="component" value="Chromosome"/>
</dbReference>
<dbReference type="RefSeq" id="WP_014101917.1">
    <property type="nucleotide sequence ID" value="NC_016026.1"/>
</dbReference>
<dbReference type="InterPro" id="IPR022588">
    <property type="entry name" value="DUF2659"/>
</dbReference>
<keyword evidence="1" id="KW-0472">Membrane</keyword>
<dbReference type="KEGG" id="mai:MICA_349"/>
<dbReference type="HOGENOM" id="CLU_1254733_0_0_5"/>
<dbReference type="AlphaFoldDB" id="G2KR42"/>
<organism evidence="2 3">
    <name type="scientific">Micavibrio aeruginosavorus (strain ARL-13)</name>
    <dbReference type="NCBI Taxonomy" id="856793"/>
    <lineage>
        <taxon>Bacteria</taxon>
        <taxon>Pseudomonadati</taxon>
        <taxon>Bdellovibrionota</taxon>
        <taxon>Bdellovibrionia</taxon>
        <taxon>Bdellovibrionales</taxon>
        <taxon>Pseudobdellovibrionaceae</taxon>
        <taxon>Micavibrio</taxon>
    </lineage>
</organism>
<accession>G2KR42</accession>
<reference evidence="2 3" key="1">
    <citation type="journal article" date="2011" name="BMC Genomics">
        <title>Genomic insights into an obligate epibiotic bacterial predator: Micavibrio aeruginosavorus ARL-13.</title>
        <authorList>
            <person name="Wang Z."/>
            <person name="Kadouri D."/>
            <person name="Wu M."/>
        </authorList>
    </citation>
    <scope>NUCLEOTIDE SEQUENCE [LARGE SCALE GENOMIC DNA]</scope>
    <source>
        <strain evidence="2 3">ARL-13</strain>
    </source>
</reference>
<evidence type="ECO:0000313" key="2">
    <source>
        <dbReference type="EMBL" id="AEP08694.1"/>
    </source>
</evidence>
<dbReference type="STRING" id="856793.MICA_349"/>
<dbReference type="eggNOG" id="COG4649">
    <property type="taxonomic scope" value="Bacteria"/>
</dbReference>